<dbReference type="AlphaFoldDB" id="A0A0S3PV22"/>
<feature type="signal peptide" evidence="9">
    <location>
        <begin position="1"/>
        <end position="30"/>
    </location>
</feature>
<evidence type="ECO:0000256" key="3">
    <source>
        <dbReference type="ARBA" id="ARBA00022475"/>
    </source>
</evidence>
<dbReference type="Pfam" id="PF21082">
    <property type="entry name" value="MS_channel_3rd"/>
    <property type="match status" value="1"/>
</dbReference>
<feature type="domain" description="Mechanosensitive ion channel MscS C-terminal" evidence="12">
    <location>
        <begin position="696"/>
        <end position="777"/>
    </location>
</feature>
<evidence type="ECO:0000256" key="1">
    <source>
        <dbReference type="ARBA" id="ARBA00004651"/>
    </source>
</evidence>
<evidence type="ECO:0000256" key="4">
    <source>
        <dbReference type="ARBA" id="ARBA00022692"/>
    </source>
</evidence>
<dbReference type="InterPro" id="IPR049278">
    <property type="entry name" value="MS_channel_C"/>
</dbReference>
<dbReference type="InterPro" id="IPR010920">
    <property type="entry name" value="LSM_dom_sf"/>
</dbReference>
<dbReference type="InterPro" id="IPR011066">
    <property type="entry name" value="MscS_channel_C_sf"/>
</dbReference>
<dbReference type="Pfam" id="PF00924">
    <property type="entry name" value="MS_channel_2nd"/>
    <property type="match status" value="1"/>
</dbReference>
<dbReference type="Proteomes" id="UP000236884">
    <property type="component" value="Chromosome"/>
</dbReference>
<feature type="transmembrane region" description="Helical" evidence="8">
    <location>
        <begin position="406"/>
        <end position="432"/>
    </location>
</feature>
<feature type="transmembrane region" description="Helical" evidence="8">
    <location>
        <begin position="259"/>
        <end position="285"/>
    </location>
</feature>
<keyword evidence="6 8" id="KW-0472">Membrane</keyword>
<evidence type="ECO:0000256" key="9">
    <source>
        <dbReference type="SAM" id="SignalP"/>
    </source>
</evidence>
<protein>
    <submittedName>
        <fullName evidence="13">Mechanosensitive channel MscK</fullName>
    </submittedName>
</protein>
<dbReference type="EMBL" id="AP014946">
    <property type="protein sequence ID" value="BAT59818.1"/>
    <property type="molecule type" value="Genomic_DNA"/>
</dbReference>
<organism evidence="13 14">
    <name type="scientific">Variibacter gotjawalensis</name>
    <dbReference type="NCBI Taxonomy" id="1333996"/>
    <lineage>
        <taxon>Bacteria</taxon>
        <taxon>Pseudomonadati</taxon>
        <taxon>Pseudomonadota</taxon>
        <taxon>Alphaproteobacteria</taxon>
        <taxon>Hyphomicrobiales</taxon>
        <taxon>Nitrobacteraceae</taxon>
        <taxon>Variibacter</taxon>
    </lineage>
</organism>
<keyword evidence="14" id="KW-1185">Reference proteome</keyword>
<feature type="transmembrane region" description="Helical" evidence="8">
    <location>
        <begin position="572"/>
        <end position="598"/>
    </location>
</feature>
<evidence type="ECO:0000259" key="11">
    <source>
        <dbReference type="Pfam" id="PF12607"/>
    </source>
</evidence>
<evidence type="ECO:0000313" key="13">
    <source>
        <dbReference type="EMBL" id="BAT59818.1"/>
    </source>
</evidence>
<dbReference type="GO" id="GO:0005886">
    <property type="term" value="C:plasma membrane"/>
    <property type="evidence" value="ECO:0007669"/>
    <property type="project" value="UniProtKB-SubCell"/>
</dbReference>
<dbReference type="PANTHER" id="PTHR30347">
    <property type="entry name" value="POTASSIUM CHANNEL RELATED"/>
    <property type="match status" value="1"/>
</dbReference>
<keyword evidence="7" id="KW-0175">Coiled coil</keyword>
<accession>A0A0S3PV22</accession>
<feature type="transmembrane region" description="Helical" evidence="8">
    <location>
        <begin position="438"/>
        <end position="460"/>
    </location>
</feature>
<evidence type="ECO:0000256" key="2">
    <source>
        <dbReference type="ARBA" id="ARBA00008017"/>
    </source>
</evidence>
<reference evidence="13 14" key="1">
    <citation type="submission" date="2015-08" db="EMBL/GenBank/DDBJ databases">
        <title>Investigation of the bacterial diversity of lava forest soil.</title>
        <authorList>
            <person name="Lee J.S."/>
        </authorList>
    </citation>
    <scope>NUCLEOTIDE SEQUENCE [LARGE SCALE GENOMIC DNA]</scope>
    <source>
        <strain evidence="13 14">GJW-30</strain>
    </source>
</reference>
<keyword evidence="3" id="KW-1003">Cell membrane</keyword>
<keyword evidence="5 8" id="KW-1133">Transmembrane helix</keyword>
<dbReference type="InterPro" id="IPR022249">
    <property type="entry name" value="DUF3772"/>
</dbReference>
<feature type="coiled-coil region" evidence="7">
    <location>
        <begin position="40"/>
        <end position="105"/>
    </location>
</feature>
<evidence type="ECO:0000256" key="7">
    <source>
        <dbReference type="SAM" id="Coils"/>
    </source>
</evidence>
<dbReference type="GO" id="GO:0008381">
    <property type="term" value="F:mechanosensitive monoatomic ion channel activity"/>
    <property type="evidence" value="ECO:0007669"/>
    <property type="project" value="UniProtKB-ARBA"/>
</dbReference>
<dbReference type="SUPFAM" id="SSF82861">
    <property type="entry name" value="Mechanosensitive channel protein MscS (YggB), transmembrane region"/>
    <property type="match status" value="1"/>
</dbReference>
<dbReference type="InterPro" id="IPR011014">
    <property type="entry name" value="MscS_channel_TM-2"/>
</dbReference>
<feature type="domain" description="Mechanosensitive ion channel MscS" evidence="10">
    <location>
        <begin position="621"/>
        <end position="687"/>
    </location>
</feature>
<feature type="transmembrane region" description="Helical" evidence="8">
    <location>
        <begin position="530"/>
        <end position="551"/>
    </location>
</feature>
<feature type="domain" description="DUF3772" evidence="11">
    <location>
        <begin position="142"/>
        <end position="203"/>
    </location>
</feature>
<gene>
    <name evidence="13" type="primary">mscK</name>
    <name evidence="13" type="ORF">GJW-30_1_02352</name>
</gene>
<dbReference type="PANTHER" id="PTHR30347:SF1">
    <property type="entry name" value="MECHANOSENSITIVE CHANNEL MSCK"/>
    <property type="match status" value="1"/>
</dbReference>
<dbReference type="SUPFAM" id="SSF50182">
    <property type="entry name" value="Sm-like ribonucleoproteins"/>
    <property type="match status" value="1"/>
</dbReference>
<feature type="transmembrane region" description="Helical" evidence="8">
    <location>
        <begin position="480"/>
        <end position="504"/>
    </location>
</feature>
<evidence type="ECO:0000313" key="14">
    <source>
        <dbReference type="Proteomes" id="UP000236884"/>
    </source>
</evidence>
<comment type="similarity">
    <text evidence="2">Belongs to the MscS (TC 1.A.23) family.</text>
</comment>
<feature type="transmembrane region" description="Helical" evidence="8">
    <location>
        <begin position="360"/>
        <end position="385"/>
    </location>
</feature>
<dbReference type="RefSeq" id="WP_096355498.1">
    <property type="nucleotide sequence ID" value="NZ_AP014946.1"/>
</dbReference>
<evidence type="ECO:0000256" key="5">
    <source>
        <dbReference type="ARBA" id="ARBA00022989"/>
    </source>
</evidence>
<dbReference type="SUPFAM" id="SSF82689">
    <property type="entry name" value="Mechanosensitive channel protein MscS (YggB), C-terminal domain"/>
    <property type="match status" value="1"/>
</dbReference>
<dbReference type="OrthoDB" id="9799209at2"/>
<dbReference type="InterPro" id="IPR023408">
    <property type="entry name" value="MscS_beta-dom_sf"/>
</dbReference>
<dbReference type="Gene3D" id="2.30.30.60">
    <property type="match status" value="1"/>
</dbReference>
<dbReference type="KEGG" id="vgo:GJW-30_1_02352"/>
<feature type="chain" id="PRO_5006615619" evidence="9">
    <location>
        <begin position="31"/>
        <end position="802"/>
    </location>
</feature>
<evidence type="ECO:0000256" key="6">
    <source>
        <dbReference type="ARBA" id="ARBA00023136"/>
    </source>
</evidence>
<sequence length="802" mass="86976">MPNRNALTTQLFALFFFALAMLGSVPASHAQETPAAVAALEQAKSELDQIEAALSAEAATVHSAGQMQAETDRLSEYRAKIVSIRERLRSRIEELEPRLAELDARLKQLGVAPAKDAPPEEAAVTQEREQLTQNFGIVDGALKQARLLSVKTDQLNDRISERRRAIYARMIFQRSASVLDPYFWVEAANAVPEELRSLGYALDSWRETVVSAGISRIAPALVVILAVLGGLFAITRWWVPHFDANPQGGTRLARARRGLLVFAWLFGRTLIAVIVAVLVLEAFGLLPYRVGEIAKGLIPAVFAATFGRGVARGLFAPDAPERRLIDMDDPTAKLFHDHLVWATRAFGIIIFAQLTHRALYGPLILTVATNAILAISISFLFLHLLSRLRAQEGEDQVLVKTPGLRLAIWIIAVASIMSLIAGYSALGAFIALRAIVGAAVLGALYLLLVATDALFTDTLAADTPHSRKIAGMLGVNPRNVGVVGVMLSAGIRALLILLALMLIVGPWEVSTADLIDSVQSIPLGFKIGEINISFVAIVTAIAVLVVGLIVTKTAQRWLQRDLLPRTAIEPSLQLSIGTIFGYIGVIIAISMALAGLGIDLQKIAFVAGALSVGIGFGLQAIVSNFVSGLILLAERPIRVGDSIVVKGEEGWVRRIRVRSTELETFERASVIIPNSELITGMVKNWTHSNTMGRIIVKVGVAYRSDPEEVRDILLAIATEHPQVVQAPPPRAFFMSFGDNSLQFELRCVVANVDNSLAVKSDIHLAIFKRFRAAGIEIPFAPYEQQFKPGGWNAPQPPLDEKA</sequence>
<dbReference type="Pfam" id="PF12607">
    <property type="entry name" value="DUF3772"/>
    <property type="match status" value="1"/>
</dbReference>
<evidence type="ECO:0000259" key="12">
    <source>
        <dbReference type="Pfam" id="PF21082"/>
    </source>
</evidence>
<comment type="subcellular location">
    <subcellularLocation>
        <location evidence="1">Cell membrane</location>
        <topology evidence="1">Multi-pass membrane protein</topology>
    </subcellularLocation>
</comment>
<dbReference type="InterPro" id="IPR006685">
    <property type="entry name" value="MscS_channel_2nd"/>
</dbReference>
<evidence type="ECO:0000259" key="10">
    <source>
        <dbReference type="Pfam" id="PF00924"/>
    </source>
</evidence>
<evidence type="ECO:0000256" key="8">
    <source>
        <dbReference type="SAM" id="Phobius"/>
    </source>
</evidence>
<dbReference type="Gene3D" id="1.10.287.1260">
    <property type="match status" value="1"/>
</dbReference>
<dbReference type="InterPro" id="IPR052702">
    <property type="entry name" value="MscS-like_channel"/>
</dbReference>
<feature type="transmembrane region" description="Helical" evidence="8">
    <location>
        <begin position="217"/>
        <end position="239"/>
    </location>
</feature>
<proteinExistence type="inferred from homology"/>
<name>A0A0S3PV22_9BRAD</name>
<feature type="transmembrane region" description="Helical" evidence="8">
    <location>
        <begin position="604"/>
        <end position="632"/>
    </location>
</feature>
<keyword evidence="9" id="KW-0732">Signal</keyword>
<dbReference type="Gene3D" id="3.30.70.100">
    <property type="match status" value="1"/>
</dbReference>
<keyword evidence="4 8" id="KW-0812">Transmembrane</keyword>